<comment type="caution">
    <text evidence="1">The sequence shown here is derived from an EMBL/GenBank/DDBJ whole genome shotgun (WGS) entry which is preliminary data.</text>
</comment>
<name>A0A5C6AXI6_9PLAN</name>
<evidence type="ECO:0000313" key="2">
    <source>
        <dbReference type="Proteomes" id="UP000320735"/>
    </source>
</evidence>
<evidence type="ECO:0000313" key="1">
    <source>
        <dbReference type="EMBL" id="TWU04217.1"/>
    </source>
</evidence>
<dbReference type="Proteomes" id="UP000320735">
    <property type="component" value="Unassembled WGS sequence"/>
</dbReference>
<dbReference type="EMBL" id="SJPP01000005">
    <property type="protein sequence ID" value="TWU04217.1"/>
    <property type="molecule type" value="Genomic_DNA"/>
</dbReference>
<sequence length="38" mass="4117">MRDAPLAPLSSIMSMDIARQDIQYSKFGTFNLAATAPS</sequence>
<dbReference type="AlphaFoldDB" id="A0A5C6AXI6"/>
<keyword evidence="2" id="KW-1185">Reference proteome</keyword>
<protein>
    <submittedName>
        <fullName evidence="1">Uncharacterized protein</fullName>
    </submittedName>
</protein>
<proteinExistence type="predicted"/>
<gene>
    <name evidence="1" type="ORF">CA54_60990</name>
</gene>
<accession>A0A5C6AXI6</accession>
<organism evidence="1 2">
    <name type="scientific">Symmachiella macrocystis</name>
    <dbReference type="NCBI Taxonomy" id="2527985"/>
    <lineage>
        <taxon>Bacteria</taxon>
        <taxon>Pseudomonadati</taxon>
        <taxon>Planctomycetota</taxon>
        <taxon>Planctomycetia</taxon>
        <taxon>Planctomycetales</taxon>
        <taxon>Planctomycetaceae</taxon>
        <taxon>Symmachiella</taxon>
    </lineage>
</organism>
<reference evidence="1 2" key="1">
    <citation type="submission" date="2019-02" db="EMBL/GenBank/DDBJ databases">
        <title>Deep-cultivation of Planctomycetes and their phenomic and genomic characterization uncovers novel biology.</title>
        <authorList>
            <person name="Wiegand S."/>
            <person name="Jogler M."/>
            <person name="Boedeker C."/>
            <person name="Pinto D."/>
            <person name="Vollmers J."/>
            <person name="Rivas-Marin E."/>
            <person name="Kohn T."/>
            <person name="Peeters S.H."/>
            <person name="Heuer A."/>
            <person name="Rast P."/>
            <person name="Oberbeckmann S."/>
            <person name="Bunk B."/>
            <person name="Jeske O."/>
            <person name="Meyerdierks A."/>
            <person name="Storesund J.E."/>
            <person name="Kallscheuer N."/>
            <person name="Luecker S."/>
            <person name="Lage O.M."/>
            <person name="Pohl T."/>
            <person name="Merkel B.J."/>
            <person name="Hornburger P."/>
            <person name="Mueller R.-W."/>
            <person name="Bruemmer F."/>
            <person name="Labrenz M."/>
            <person name="Spormann A.M."/>
            <person name="Op Den Camp H."/>
            <person name="Overmann J."/>
            <person name="Amann R."/>
            <person name="Jetten M.S.M."/>
            <person name="Mascher T."/>
            <person name="Medema M.H."/>
            <person name="Devos D.P."/>
            <person name="Kaster A.-K."/>
            <person name="Ovreas L."/>
            <person name="Rohde M."/>
            <person name="Galperin M.Y."/>
            <person name="Jogler C."/>
        </authorList>
    </citation>
    <scope>NUCLEOTIDE SEQUENCE [LARGE SCALE GENOMIC DNA]</scope>
    <source>
        <strain evidence="1 2">CA54</strain>
    </source>
</reference>